<dbReference type="SMART" id="SM00217">
    <property type="entry name" value="WAP"/>
    <property type="match status" value="1"/>
</dbReference>
<keyword evidence="5" id="KW-0812">Transmembrane</keyword>
<reference evidence="7 8" key="1">
    <citation type="submission" date="2018-11" db="EMBL/GenBank/DDBJ databases">
        <authorList>
            <consortium name="Pathogen Informatics"/>
        </authorList>
    </citation>
    <scope>NUCLEOTIDE SEQUENCE [LARGE SCALE GENOMIC DNA]</scope>
</reference>
<dbReference type="CDD" id="cd00191">
    <property type="entry name" value="TY"/>
    <property type="match status" value="1"/>
</dbReference>
<dbReference type="OrthoDB" id="6236007at2759"/>
<feature type="domain" description="Thyroglobulin type-1" evidence="6">
    <location>
        <begin position="105"/>
        <end position="175"/>
    </location>
</feature>
<dbReference type="GO" id="GO:0004867">
    <property type="term" value="F:serine-type endopeptidase inhibitor activity"/>
    <property type="evidence" value="ECO:0007669"/>
    <property type="project" value="UniProtKB-KW"/>
</dbReference>
<evidence type="ECO:0000259" key="6">
    <source>
        <dbReference type="PROSITE" id="PS51162"/>
    </source>
</evidence>
<keyword evidence="3 4" id="KW-1015">Disulfide bond</keyword>
<organism evidence="7 8">
    <name type="scientific">Dracunculus medinensis</name>
    <name type="common">Guinea worm</name>
    <dbReference type="NCBI Taxonomy" id="318479"/>
    <lineage>
        <taxon>Eukaryota</taxon>
        <taxon>Metazoa</taxon>
        <taxon>Ecdysozoa</taxon>
        <taxon>Nematoda</taxon>
        <taxon>Chromadorea</taxon>
        <taxon>Rhabditida</taxon>
        <taxon>Spirurina</taxon>
        <taxon>Dracunculoidea</taxon>
        <taxon>Dracunculidae</taxon>
        <taxon>Dracunculus</taxon>
    </lineage>
</organism>
<dbReference type="GO" id="GO:0046872">
    <property type="term" value="F:metal ion binding"/>
    <property type="evidence" value="ECO:0007669"/>
    <property type="project" value="InterPro"/>
</dbReference>
<keyword evidence="5" id="KW-1133">Transmembrane helix</keyword>
<dbReference type="PROSITE" id="PS51162">
    <property type="entry name" value="THYROGLOBULIN_1_2"/>
    <property type="match status" value="1"/>
</dbReference>
<dbReference type="GO" id="GO:0006801">
    <property type="term" value="P:superoxide metabolic process"/>
    <property type="evidence" value="ECO:0007669"/>
    <property type="project" value="InterPro"/>
</dbReference>
<gene>
    <name evidence="7" type="ORF">DME_LOCUS2936</name>
</gene>
<dbReference type="InterPro" id="IPR036857">
    <property type="entry name" value="Thyroglobulin_1_sf"/>
</dbReference>
<dbReference type="Gene3D" id="4.10.75.10">
    <property type="entry name" value="Elafin-like"/>
    <property type="match status" value="1"/>
</dbReference>
<dbReference type="InterPro" id="IPR051368">
    <property type="entry name" value="SerProtInhib-TIL_Domain"/>
</dbReference>
<evidence type="ECO:0000256" key="2">
    <source>
        <dbReference type="ARBA" id="ARBA00022900"/>
    </source>
</evidence>
<evidence type="ECO:0000313" key="7">
    <source>
        <dbReference type="EMBL" id="VDN52963.1"/>
    </source>
</evidence>
<dbReference type="InterPro" id="IPR008197">
    <property type="entry name" value="WAP_dom"/>
</dbReference>
<dbReference type="GO" id="GO:0005576">
    <property type="term" value="C:extracellular region"/>
    <property type="evidence" value="ECO:0007669"/>
    <property type="project" value="InterPro"/>
</dbReference>
<dbReference type="PANTHER" id="PTHR23259">
    <property type="entry name" value="RIDDLE"/>
    <property type="match status" value="1"/>
</dbReference>
<dbReference type="SUPFAM" id="SSF57256">
    <property type="entry name" value="Elafin-like"/>
    <property type="match status" value="1"/>
</dbReference>
<dbReference type="InterPro" id="IPR000716">
    <property type="entry name" value="Thyroglobulin_1"/>
</dbReference>
<keyword evidence="8" id="KW-1185">Reference proteome</keyword>
<keyword evidence="1" id="KW-0646">Protease inhibitor</keyword>
<dbReference type="Gene3D" id="2.10.25.10">
    <property type="entry name" value="Laminin"/>
    <property type="match status" value="4"/>
</dbReference>
<comment type="caution">
    <text evidence="4">Lacks conserved residue(s) required for the propagation of feature annotation.</text>
</comment>
<sequence>MNAAGICEKQGTCVNCGDNRYSYYKCFAANECYSGERCTDRGFCCPIWQADDRASPSVSAQAKDNSNESHFREPQCPDGSMWLRICSEDSDCIFADDICAEGKCCSACNQRRRQVLDGLPTNDVLGVHIPYCEIDGRHYRAAQCRAGTEECWCVTIYGRMIGEVKLKTPNLTSTCEILRKSLEELVENEPVFDPIENYEIKPGIRRKESLKIKKKTKNEYSILIMTKNDSSSYRNLTGTVSEVKPGCSIIRPGYCNLNNLNKPSDTSHKLGIFEKCECDLDCPGNKKCCKDESGWTCHEPSPISQRNFSKWEEKCGINEVYVDCYDPCQPTCLSLPLSPCPPENCTPGCHCRQGREQLNSPYQSLMILTLRFFRIYSKRKNMPRQLCDENCVAGCFCKIPYIVLDHNDPVHSRCVLPARCPNSHHDDGLGFPKIGNQPNQPIITKDINPIIKDVQSPFYFSHSPGVWSRCTDPLKNFQACGPACPLGCGSRVFGNCIAQCVPGCFCRTPYILQDPSNVNSRCILPQNCHNSIISQQICSDPRKHCTRSCKNMNAHCAIEVCSPGCQCREPYVLLDYKDPNSRCVLPLECTTENRCSNPLKEYQNCATSCPIGCDNRKPKTCTPCVSGCFCKQGYVFKNALNWQESECVPINKCDENATFHENSSLPSMNFIDENSCPIASSDADGKFCNFDSDCPTPQKCCHSSLFAHSLTLQRRCTCPDPHAVYDFCGSFCPEYCGKPMVTRCSPRCVPGCHCAPGYVKARNDIAAPCVAKAQCFLTATIGSKPANMLKDENNDASVQLNGKNNRIVGNFLISKLNTTHIKFEGTIYELPQGKHTLAIHNSGDISLSCSKVGGVLDCDGSQNSSAILGSIEGNSTNKTDISKIFAIFLLLISFNLKLILIINWK</sequence>
<dbReference type="SUPFAM" id="SSF57567">
    <property type="entry name" value="Serine protease inhibitors"/>
    <property type="match status" value="4"/>
</dbReference>
<dbReference type="InterPro" id="IPR002919">
    <property type="entry name" value="TIL_dom"/>
</dbReference>
<evidence type="ECO:0000256" key="1">
    <source>
        <dbReference type="ARBA" id="ARBA00022690"/>
    </source>
</evidence>
<accession>A0A3P7PR62</accession>
<dbReference type="InterPro" id="IPR036084">
    <property type="entry name" value="Ser_inhib-like_sf"/>
</dbReference>
<protein>
    <recommendedName>
        <fullName evidence="6">Thyroglobulin type-1 domain-containing protein</fullName>
    </recommendedName>
</protein>
<proteinExistence type="predicted"/>
<evidence type="ECO:0000313" key="8">
    <source>
        <dbReference type="Proteomes" id="UP000274756"/>
    </source>
</evidence>
<feature type="transmembrane region" description="Helical" evidence="5">
    <location>
        <begin position="884"/>
        <end position="904"/>
    </location>
</feature>
<keyword evidence="2" id="KW-0722">Serine protease inhibitor</keyword>
<dbReference type="CDD" id="cd19941">
    <property type="entry name" value="TIL"/>
    <property type="match status" value="5"/>
</dbReference>
<evidence type="ECO:0000256" key="3">
    <source>
        <dbReference type="ARBA" id="ARBA00023157"/>
    </source>
</evidence>
<dbReference type="STRING" id="318479.A0A3P7PR62"/>
<dbReference type="EMBL" id="UYYG01000090">
    <property type="protein sequence ID" value="VDN52963.1"/>
    <property type="molecule type" value="Genomic_DNA"/>
</dbReference>
<dbReference type="PANTHER" id="PTHR23259:SF67">
    <property type="entry name" value="THYROGLOBULIN TYPE-1 DOMAIN-CONTAINING PROTEIN"/>
    <property type="match status" value="1"/>
</dbReference>
<evidence type="ECO:0000256" key="5">
    <source>
        <dbReference type="SAM" id="Phobius"/>
    </source>
</evidence>
<dbReference type="SUPFAM" id="SSF49329">
    <property type="entry name" value="Cu,Zn superoxide dismutase-like"/>
    <property type="match status" value="1"/>
</dbReference>
<dbReference type="Pfam" id="PF00095">
    <property type="entry name" value="WAP"/>
    <property type="match status" value="1"/>
</dbReference>
<dbReference type="Gene3D" id="2.60.40.200">
    <property type="entry name" value="Superoxide dismutase, copper/zinc binding domain"/>
    <property type="match status" value="1"/>
</dbReference>
<evidence type="ECO:0000256" key="4">
    <source>
        <dbReference type="PROSITE-ProRule" id="PRU00500"/>
    </source>
</evidence>
<dbReference type="Proteomes" id="UP000274756">
    <property type="component" value="Unassembled WGS sequence"/>
</dbReference>
<keyword evidence="5" id="KW-0472">Membrane</keyword>
<dbReference type="AlphaFoldDB" id="A0A3P7PR62"/>
<feature type="disulfide bond" evidence="4">
    <location>
        <begin position="144"/>
        <end position="151"/>
    </location>
</feature>
<dbReference type="InterPro" id="IPR036645">
    <property type="entry name" value="Elafin-like_sf"/>
</dbReference>
<dbReference type="SUPFAM" id="SSF57610">
    <property type="entry name" value="Thyroglobulin type-1 domain"/>
    <property type="match status" value="1"/>
</dbReference>
<dbReference type="InterPro" id="IPR036423">
    <property type="entry name" value="SOD-like_Cu/Zn_dom_sf"/>
</dbReference>
<name>A0A3P7PR62_DRAME</name>
<dbReference type="Pfam" id="PF01826">
    <property type="entry name" value="TIL"/>
    <property type="match status" value="3"/>
</dbReference>